<proteinExistence type="predicted"/>
<evidence type="ECO:0000313" key="1">
    <source>
        <dbReference type="EMBL" id="KYN40261.1"/>
    </source>
</evidence>
<gene>
    <name evidence="1" type="ORF">ALC56_05206</name>
</gene>
<dbReference type="Proteomes" id="UP000078541">
    <property type="component" value="Unassembled WGS sequence"/>
</dbReference>
<reference evidence="1 2" key="1">
    <citation type="submission" date="2016-03" db="EMBL/GenBank/DDBJ databases">
        <title>Trachymyrmex septentrionalis WGS genome.</title>
        <authorList>
            <person name="Nygaard S."/>
            <person name="Hu H."/>
            <person name="Boomsma J."/>
            <person name="Zhang G."/>
        </authorList>
    </citation>
    <scope>NUCLEOTIDE SEQUENCE [LARGE SCALE GENOMIC DNA]</scope>
    <source>
        <strain evidence="1">Tsep2-gDNA-1</strain>
        <tissue evidence="1">Whole body</tissue>
    </source>
</reference>
<organism evidence="1 2">
    <name type="scientific">Trachymyrmex septentrionalis</name>
    <dbReference type="NCBI Taxonomy" id="34720"/>
    <lineage>
        <taxon>Eukaryota</taxon>
        <taxon>Metazoa</taxon>
        <taxon>Ecdysozoa</taxon>
        <taxon>Arthropoda</taxon>
        <taxon>Hexapoda</taxon>
        <taxon>Insecta</taxon>
        <taxon>Pterygota</taxon>
        <taxon>Neoptera</taxon>
        <taxon>Endopterygota</taxon>
        <taxon>Hymenoptera</taxon>
        <taxon>Apocrita</taxon>
        <taxon>Aculeata</taxon>
        <taxon>Formicoidea</taxon>
        <taxon>Formicidae</taxon>
        <taxon>Myrmicinae</taxon>
        <taxon>Trachymyrmex</taxon>
    </lineage>
</organism>
<dbReference type="AlphaFoldDB" id="A0A195FIR5"/>
<protein>
    <submittedName>
        <fullName evidence="1">Uncharacterized protein</fullName>
    </submittedName>
</protein>
<keyword evidence="2" id="KW-1185">Reference proteome</keyword>
<dbReference type="EMBL" id="KQ981523">
    <property type="protein sequence ID" value="KYN40261.1"/>
    <property type="molecule type" value="Genomic_DNA"/>
</dbReference>
<sequence>MRDLLHALSRMQADRDTEAYRLGTSAVSTLLKLQGVKDSRAARKLDDELDCDLRCSFAFNSFACGTNESFSKSCICHSHAHTYHRYV</sequence>
<name>A0A195FIR5_9HYME</name>
<evidence type="ECO:0000313" key="2">
    <source>
        <dbReference type="Proteomes" id="UP000078541"/>
    </source>
</evidence>
<accession>A0A195FIR5</accession>